<name>K0TNZ3_THAOC</name>
<dbReference type="eggNOG" id="ENOG502S6KT">
    <property type="taxonomic scope" value="Eukaryota"/>
</dbReference>
<evidence type="ECO:0000259" key="2">
    <source>
        <dbReference type="Pfam" id="PF24325"/>
    </source>
</evidence>
<organism evidence="3 4">
    <name type="scientific">Thalassiosira oceanica</name>
    <name type="common">Marine diatom</name>
    <dbReference type="NCBI Taxonomy" id="159749"/>
    <lineage>
        <taxon>Eukaryota</taxon>
        <taxon>Sar</taxon>
        <taxon>Stramenopiles</taxon>
        <taxon>Ochrophyta</taxon>
        <taxon>Bacillariophyta</taxon>
        <taxon>Coscinodiscophyceae</taxon>
        <taxon>Thalassiosirophycidae</taxon>
        <taxon>Thalassiosirales</taxon>
        <taxon>Thalassiosiraceae</taxon>
        <taxon>Thalassiosira</taxon>
    </lineage>
</organism>
<evidence type="ECO:0000256" key="1">
    <source>
        <dbReference type="SAM" id="MobiDB-lite"/>
    </source>
</evidence>
<dbReference type="Proteomes" id="UP000266841">
    <property type="component" value="Unassembled WGS sequence"/>
</dbReference>
<sequence length="877" mass="95683">NNKQGLLAAWDVYSGATGADGDSGGSGFTLQDLAADRDFVSQRMRGTFDPICVQPGIVPSFPHKDGSETLKLYKDFYGTTDYSDKWLQAAFNEESTESSISNGKVDFTKLDSEGRSSAVQHGIRAMAIWGYIVGLVEKTAEDCHHLDANDNSDEIKMWDRAVALYVGSTVRKSGVGGHLLYTLANEEKGEEAPVNKYILAKFANGKLNLNIGGCSNLKNDARDIKSLMMVPLIQAASRVMYTIEIEDSADKALQGEAAAYAAALLPLMHQGKEQNNEAMLPGKSPLGSYEVVHLAFEICYEKLGVLCQDVGDLVIKKQDDASLISSKCDRGYTQCPQVPSLHCKNGSVCEAGVAKFGKLHDHLGLQTHESGFYCKCLPGYIGHDRGAAQLLSRLGVPDVRLGVLLRLQEPQREQRPDRDRRRDKSSQSSMSANSGGKGVGGGTYIPVPNEPTGQAALVPALSPAEPTPLPSPRPQSDAPTDVPTPTHEQRPKWFQTLHPDFQKLSLFHDENGVTTSQLAEAALFCYQQEMFMCTYDVICPNGKGNPPFKGGPPYTTNKDSLDETQWVPYYRSNLDQKEGKQWAQIGKIPDGKGGSKKNSYGLCWDYDEWSNYDAVDIEDIWAEETRVWMLCCSDPAGENGNNVVVSGFKPTLRPTNYAASNGHKCACEAEEMDFKIDCDNKQAMTDALDFLNANGCTEKGSCNVGTDCEKNYLIVQSHYDFCPKENIPPMIKDGIHDFDESCIGCDILRAYTEGAPDCPAAVCTDTSGEDAYLSLIEKNCASDCSTEECKGLFLTLRVVHDSCPHDVLTDAAERGLNDLEGPCKEVVCNAGGKDEDPLTCTEADKAGHDDHDDYRVTFSPTAYPTTDPPIARFAEGS</sequence>
<proteinExistence type="predicted"/>
<gene>
    <name evidence="3" type="ORF">THAOC_00645</name>
</gene>
<dbReference type="AlphaFoldDB" id="K0TNZ3"/>
<feature type="region of interest" description="Disordered" evidence="1">
    <location>
        <begin position="843"/>
        <end position="877"/>
    </location>
</feature>
<accession>K0TNZ3</accession>
<feature type="domain" description="DUF7495" evidence="2">
    <location>
        <begin position="507"/>
        <end position="632"/>
    </location>
</feature>
<dbReference type="InterPro" id="IPR055918">
    <property type="entry name" value="DUF7495"/>
</dbReference>
<comment type="caution">
    <text evidence="3">The sequence shown here is derived from an EMBL/GenBank/DDBJ whole genome shotgun (WGS) entry which is preliminary data.</text>
</comment>
<dbReference type="Pfam" id="PF24325">
    <property type="entry name" value="DUF7495"/>
    <property type="match status" value="1"/>
</dbReference>
<keyword evidence="4" id="KW-1185">Reference proteome</keyword>
<evidence type="ECO:0000313" key="4">
    <source>
        <dbReference type="Proteomes" id="UP000266841"/>
    </source>
</evidence>
<dbReference type="EMBL" id="AGNL01000763">
    <property type="protein sequence ID" value="EJK77521.1"/>
    <property type="molecule type" value="Genomic_DNA"/>
</dbReference>
<protein>
    <recommendedName>
        <fullName evidence="2">DUF7495 domain-containing protein</fullName>
    </recommendedName>
</protein>
<feature type="compositionally biased region" description="Basic and acidic residues" evidence="1">
    <location>
        <begin position="409"/>
        <end position="425"/>
    </location>
</feature>
<dbReference type="OrthoDB" id="42678at2759"/>
<feature type="region of interest" description="Disordered" evidence="1">
    <location>
        <begin position="407"/>
        <end position="490"/>
    </location>
</feature>
<feature type="compositionally biased region" description="Basic and acidic residues" evidence="1">
    <location>
        <begin position="843"/>
        <end position="855"/>
    </location>
</feature>
<reference evidence="3 4" key="1">
    <citation type="journal article" date="2012" name="Genome Biol.">
        <title>Genome and low-iron response of an oceanic diatom adapted to chronic iron limitation.</title>
        <authorList>
            <person name="Lommer M."/>
            <person name="Specht M."/>
            <person name="Roy A.S."/>
            <person name="Kraemer L."/>
            <person name="Andreson R."/>
            <person name="Gutowska M.A."/>
            <person name="Wolf J."/>
            <person name="Bergner S.V."/>
            <person name="Schilhabel M.B."/>
            <person name="Klostermeier U.C."/>
            <person name="Beiko R.G."/>
            <person name="Rosenstiel P."/>
            <person name="Hippler M."/>
            <person name="Laroche J."/>
        </authorList>
    </citation>
    <scope>NUCLEOTIDE SEQUENCE [LARGE SCALE GENOMIC DNA]</scope>
    <source>
        <strain evidence="3 4">CCMP1005</strain>
    </source>
</reference>
<evidence type="ECO:0000313" key="3">
    <source>
        <dbReference type="EMBL" id="EJK77521.1"/>
    </source>
</evidence>
<feature type="non-terminal residue" evidence="3">
    <location>
        <position position="1"/>
    </location>
</feature>